<dbReference type="Gene3D" id="3.60.21.10">
    <property type="match status" value="1"/>
</dbReference>
<dbReference type="SUPFAM" id="SSF56300">
    <property type="entry name" value="Metallo-dependent phosphatases"/>
    <property type="match status" value="1"/>
</dbReference>
<dbReference type="Pfam" id="PF00149">
    <property type="entry name" value="Metallophos"/>
    <property type="match status" value="1"/>
</dbReference>
<reference evidence="3 4" key="1">
    <citation type="submission" date="2016-11" db="EMBL/GenBank/DDBJ databases">
        <authorList>
            <person name="Jaros S."/>
            <person name="Januszkiewicz K."/>
            <person name="Wedrychowicz H."/>
        </authorList>
    </citation>
    <scope>NUCLEOTIDE SEQUENCE [LARGE SCALE GENOMIC DNA]</scope>
    <source>
        <strain evidence="3 4">DSM 21120</strain>
    </source>
</reference>
<dbReference type="AlphaFoldDB" id="A0A1M5TZJ2"/>
<dbReference type="EMBL" id="FQXI01000013">
    <property type="protein sequence ID" value="SHH56202.1"/>
    <property type="molecule type" value="Genomic_DNA"/>
</dbReference>
<dbReference type="RefSeq" id="WP_073185219.1">
    <property type="nucleotide sequence ID" value="NZ_FQXI01000013.1"/>
</dbReference>
<dbReference type="InterPro" id="IPR041796">
    <property type="entry name" value="Mre11_N"/>
</dbReference>
<protein>
    <submittedName>
        <fullName evidence="3">DNA repair exonuclease SbcCD nuclease subunit</fullName>
    </submittedName>
</protein>
<dbReference type="Proteomes" id="UP000184032">
    <property type="component" value="Unassembled WGS sequence"/>
</dbReference>
<keyword evidence="3" id="KW-0540">Nuclease</keyword>
<name>A0A1M5TZJ2_9FIRM</name>
<dbReference type="OrthoDB" id="9773856at2"/>
<dbReference type="CDD" id="cd00840">
    <property type="entry name" value="MPP_Mre11_N"/>
    <property type="match status" value="1"/>
</dbReference>
<keyword evidence="3" id="KW-0269">Exonuclease</keyword>
<keyword evidence="1" id="KW-0378">Hydrolase</keyword>
<dbReference type="PANTHER" id="PTHR30337">
    <property type="entry name" value="COMPONENT OF ATP-DEPENDENT DSDNA EXONUCLEASE"/>
    <property type="match status" value="1"/>
</dbReference>
<feature type="domain" description="Calcineurin-like phosphoesterase" evidence="2">
    <location>
        <begin position="1"/>
        <end position="185"/>
    </location>
</feature>
<organism evidence="3 4">
    <name type="scientific">Anaerosphaera aminiphila DSM 21120</name>
    <dbReference type="NCBI Taxonomy" id="1120995"/>
    <lineage>
        <taxon>Bacteria</taxon>
        <taxon>Bacillati</taxon>
        <taxon>Bacillota</taxon>
        <taxon>Tissierellia</taxon>
        <taxon>Tissierellales</taxon>
        <taxon>Peptoniphilaceae</taxon>
        <taxon>Anaerosphaera</taxon>
    </lineage>
</organism>
<evidence type="ECO:0000256" key="1">
    <source>
        <dbReference type="ARBA" id="ARBA00022801"/>
    </source>
</evidence>
<keyword evidence="4" id="KW-1185">Reference proteome</keyword>
<dbReference type="InterPro" id="IPR004843">
    <property type="entry name" value="Calcineurin-like_PHP"/>
</dbReference>
<dbReference type="STRING" id="1120995.SAMN02745245_01608"/>
<sequence>MKILHTGDLHLGRFYKGELPQNISSIRREELWVSFKNTIEYVNDNNIDVLLICGDIYEREYFTFSDMLRFRDILNKLNSAYTFIIGGNHDYIDENSLLYKVDFNEKVYIFNKDAFFDIDELNLRVHGISWNRQFDFNTDLNFKVEDEKTNILMLHGSVGGRDYFPIDMKVIDEYKFDYVALGHIHLEQKIEDNCYYCGSPEGLSFSELGDRGFLVVEIENGERKVDFISNSIRKYNEIILEVSEDITVEKVLEEFNNLLSSKKEDLNRVIVRGKYTNPNYLIEVLKNQRGFFYVEIVDELKLTISIEELYEKNRENIIGKYIAGAKADTRLLNIGLKALLEAKNEN</sequence>
<dbReference type="InterPro" id="IPR050535">
    <property type="entry name" value="DNA_Repair-Maintenance_Comp"/>
</dbReference>
<accession>A0A1M5TZJ2</accession>
<evidence type="ECO:0000259" key="2">
    <source>
        <dbReference type="Pfam" id="PF00149"/>
    </source>
</evidence>
<dbReference type="GO" id="GO:0004527">
    <property type="term" value="F:exonuclease activity"/>
    <property type="evidence" value="ECO:0007669"/>
    <property type="project" value="UniProtKB-KW"/>
</dbReference>
<evidence type="ECO:0000313" key="4">
    <source>
        <dbReference type="Proteomes" id="UP000184032"/>
    </source>
</evidence>
<evidence type="ECO:0000313" key="3">
    <source>
        <dbReference type="EMBL" id="SHH56202.1"/>
    </source>
</evidence>
<gene>
    <name evidence="3" type="ORF">SAMN02745245_01608</name>
</gene>
<proteinExistence type="predicted"/>
<dbReference type="InterPro" id="IPR029052">
    <property type="entry name" value="Metallo-depent_PP-like"/>
</dbReference>